<reference evidence="2 3" key="1">
    <citation type="submission" date="2022-07" db="EMBL/GenBank/DDBJ databases">
        <authorList>
            <person name="Xamxidin M."/>
            <person name="Wu M."/>
        </authorList>
    </citation>
    <scope>NUCLEOTIDE SEQUENCE [LARGE SCALE GENOMIC DNA]</scope>
    <source>
        <strain evidence="2 3">NBRC 111650</strain>
    </source>
</reference>
<proteinExistence type="predicted"/>
<dbReference type="Proteomes" id="UP001204142">
    <property type="component" value="Unassembled WGS sequence"/>
</dbReference>
<sequence length="229" mass="24196">MNTQTRRNKPAWPRRHHQFGFIQAALLFGIALMTAILGGFALANRSPTSQTDVEQAKVNASVILKQASDLRDGVSRFASDFGASAVLNTLDFSATASQGLFDPTARYALPQIMPTSAFNATVANAAPSANQAGHWFYNRGTPGKGIGSGSADPLVFLPSVRQDVCERVNRLLYGGPGIPVATAALSTWQTIGGDGGLSGATGTDPTGWPEGCVQTSDNSYLYFKVVQEN</sequence>
<evidence type="ECO:0000313" key="2">
    <source>
        <dbReference type="EMBL" id="MCQ8897576.1"/>
    </source>
</evidence>
<organism evidence="2 3">
    <name type="scientific">Limnobacter humi</name>
    <dbReference type="NCBI Taxonomy" id="1778671"/>
    <lineage>
        <taxon>Bacteria</taxon>
        <taxon>Pseudomonadati</taxon>
        <taxon>Pseudomonadota</taxon>
        <taxon>Betaproteobacteria</taxon>
        <taxon>Burkholderiales</taxon>
        <taxon>Burkholderiaceae</taxon>
        <taxon>Limnobacter</taxon>
    </lineage>
</organism>
<dbReference type="EMBL" id="JANIGO010000005">
    <property type="protein sequence ID" value="MCQ8897576.1"/>
    <property type="molecule type" value="Genomic_DNA"/>
</dbReference>
<evidence type="ECO:0008006" key="4">
    <source>
        <dbReference type="Google" id="ProtNLM"/>
    </source>
</evidence>
<keyword evidence="3" id="KW-1185">Reference proteome</keyword>
<evidence type="ECO:0000256" key="1">
    <source>
        <dbReference type="SAM" id="Phobius"/>
    </source>
</evidence>
<comment type="caution">
    <text evidence="2">The sequence shown here is derived from an EMBL/GenBank/DDBJ whole genome shotgun (WGS) entry which is preliminary data.</text>
</comment>
<keyword evidence="1" id="KW-1133">Transmembrane helix</keyword>
<keyword evidence="1" id="KW-0472">Membrane</keyword>
<evidence type="ECO:0000313" key="3">
    <source>
        <dbReference type="Proteomes" id="UP001204142"/>
    </source>
</evidence>
<gene>
    <name evidence="2" type="ORF">NQT62_14130</name>
</gene>
<accession>A0ABT1WKC1</accession>
<protein>
    <recommendedName>
        <fullName evidence="4">Type 4 secretion system PilS N-terminal domain-containing protein</fullName>
    </recommendedName>
</protein>
<keyword evidence="1" id="KW-0812">Transmembrane</keyword>
<dbReference type="RefSeq" id="WP_256765380.1">
    <property type="nucleotide sequence ID" value="NZ_JANIGO010000005.1"/>
</dbReference>
<name>A0ABT1WKC1_9BURK</name>
<feature type="transmembrane region" description="Helical" evidence="1">
    <location>
        <begin position="21"/>
        <end position="43"/>
    </location>
</feature>